<proteinExistence type="inferred from homology"/>
<dbReference type="EC" id="3.4.23.36" evidence="9"/>
<dbReference type="GO" id="GO:0004190">
    <property type="term" value="F:aspartic-type endopeptidase activity"/>
    <property type="evidence" value="ECO:0007669"/>
    <property type="project" value="UniProtKB-UniRule"/>
</dbReference>
<dbReference type="PANTHER" id="PTHR33695">
    <property type="entry name" value="LIPOPROTEIN SIGNAL PEPTIDASE"/>
    <property type="match status" value="1"/>
</dbReference>
<evidence type="ECO:0000256" key="7">
    <source>
        <dbReference type="ARBA" id="ARBA00022989"/>
    </source>
</evidence>
<evidence type="ECO:0000256" key="4">
    <source>
        <dbReference type="ARBA" id="ARBA00022692"/>
    </source>
</evidence>
<dbReference type="HAMAP" id="MF_00161">
    <property type="entry name" value="LspA"/>
    <property type="match status" value="1"/>
</dbReference>
<accession>A0A7C5Z8S0</accession>
<comment type="similarity">
    <text evidence="1 9 11">Belongs to the peptidase A8 family.</text>
</comment>
<comment type="catalytic activity">
    <reaction evidence="9 10">
        <text>Release of signal peptides from bacterial membrane prolipoproteins. Hydrolyzes -Xaa-Yaa-Zaa-|-(S,diacylglyceryl)Cys-, in which Xaa is hydrophobic (preferably Leu), and Yaa (Ala or Ser) and Zaa (Gly or Ala) have small, neutral side chains.</text>
        <dbReference type="EC" id="3.4.23.36"/>
    </reaction>
</comment>
<comment type="caution">
    <text evidence="12">The sequence shown here is derived from an EMBL/GenBank/DDBJ whole genome shotgun (WGS) entry which is preliminary data.</text>
</comment>
<comment type="pathway">
    <text evidence="9">Protein modification; lipoprotein biosynthesis (signal peptide cleavage).</text>
</comment>
<evidence type="ECO:0000256" key="9">
    <source>
        <dbReference type="HAMAP-Rule" id="MF_00161"/>
    </source>
</evidence>
<keyword evidence="2 9" id="KW-1003">Cell membrane</keyword>
<organism evidence="12">
    <name type="scientific">Caldicellulosiruptor owensensis</name>
    <dbReference type="NCBI Taxonomy" id="55205"/>
    <lineage>
        <taxon>Bacteria</taxon>
        <taxon>Bacillati</taxon>
        <taxon>Bacillota</taxon>
        <taxon>Bacillota incertae sedis</taxon>
        <taxon>Caldicellulosiruptorales</taxon>
        <taxon>Caldicellulosiruptoraceae</taxon>
        <taxon>Caldicellulosiruptor</taxon>
    </lineage>
</organism>
<dbReference type="InterPro" id="IPR001872">
    <property type="entry name" value="Peptidase_A8"/>
</dbReference>
<evidence type="ECO:0000256" key="6">
    <source>
        <dbReference type="ARBA" id="ARBA00022801"/>
    </source>
</evidence>
<keyword evidence="6 9" id="KW-0378">Hydrolase</keyword>
<comment type="caution">
    <text evidence="9">Lacks conserved residue(s) required for the propagation of feature annotation.</text>
</comment>
<dbReference type="PANTHER" id="PTHR33695:SF1">
    <property type="entry name" value="LIPOPROTEIN SIGNAL PEPTIDASE"/>
    <property type="match status" value="1"/>
</dbReference>
<evidence type="ECO:0000256" key="11">
    <source>
        <dbReference type="RuleBase" id="RU004181"/>
    </source>
</evidence>
<dbReference type="EMBL" id="DRUZ01000124">
    <property type="protein sequence ID" value="HHS02939.1"/>
    <property type="molecule type" value="Genomic_DNA"/>
</dbReference>
<evidence type="ECO:0000256" key="3">
    <source>
        <dbReference type="ARBA" id="ARBA00022670"/>
    </source>
</evidence>
<keyword evidence="5 9" id="KW-0064">Aspartyl protease</keyword>
<keyword evidence="3 9" id="KW-0645">Protease</keyword>
<keyword evidence="7 9" id="KW-1133">Transmembrane helix</keyword>
<dbReference type="PROSITE" id="PS00855">
    <property type="entry name" value="SPASE_II"/>
    <property type="match status" value="1"/>
</dbReference>
<comment type="subcellular location">
    <subcellularLocation>
        <location evidence="9">Cell membrane</location>
        <topology evidence="9">Multi-pass membrane protein</topology>
    </subcellularLocation>
</comment>
<dbReference type="NCBIfam" id="TIGR00077">
    <property type="entry name" value="lspA"/>
    <property type="match status" value="1"/>
</dbReference>
<keyword evidence="4 9" id="KW-0812">Transmembrane</keyword>
<comment type="function">
    <text evidence="9 10">This protein specifically catalyzes the removal of signal peptides from prolipoproteins.</text>
</comment>
<feature type="transmembrane region" description="Helical" evidence="9">
    <location>
        <begin position="59"/>
        <end position="76"/>
    </location>
</feature>
<gene>
    <name evidence="9 12" type="primary">lspA</name>
    <name evidence="12" type="ORF">ENL71_10855</name>
</gene>
<evidence type="ECO:0000256" key="10">
    <source>
        <dbReference type="RuleBase" id="RU000594"/>
    </source>
</evidence>
<name>A0A7C5Z8S0_9FIRM</name>
<sequence>MIYWIIIIMLTFVLDQLTKAKAENIFVEIPVNLLGGILSLTYVQNRGGAFSILEGKRRFFIIVSIILILFLCYMIFKSTKNLYKFSYSLIVGGATGNLFDRIVKGYVVDFIDIKVIPVFNLADFFITCGVLLLIFLILREGGEELFLKKKH</sequence>
<reference evidence="12" key="1">
    <citation type="journal article" date="2020" name="mSystems">
        <title>Genome- and Community-Level Interaction Insights into Carbon Utilization and Element Cycling Functions of Hydrothermarchaeota in Hydrothermal Sediment.</title>
        <authorList>
            <person name="Zhou Z."/>
            <person name="Liu Y."/>
            <person name="Xu W."/>
            <person name="Pan J."/>
            <person name="Luo Z.H."/>
            <person name="Li M."/>
        </authorList>
    </citation>
    <scope>NUCLEOTIDE SEQUENCE [LARGE SCALE GENOMIC DNA]</scope>
    <source>
        <strain evidence="12">SpSt-102</strain>
    </source>
</reference>
<feature type="transmembrane region" description="Helical" evidence="9">
    <location>
        <begin position="115"/>
        <end position="138"/>
    </location>
</feature>
<feature type="active site" evidence="9">
    <location>
        <position position="109"/>
    </location>
</feature>
<dbReference type="Pfam" id="PF01252">
    <property type="entry name" value="Peptidase_A8"/>
    <property type="match status" value="1"/>
</dbReference>
<dbReference type="GO" id="GO:0006508">
    <property type="term" value="P:proteolysis"/>
    <property type="evidence" value="ECO:0007669"/>
    <property type="project" value="UniProtKB-KW"/>
</dbReference>
<keyword evidence="8 9" id="KW-0472">Membrane</keyword>
<dbReference type="AlphaFoldDB" id="A0A7C5Z8S0"/>
<evidence type="ECO:0000313" key="12">
    <source>
        <dbReference type="EMBL" id="HHS02939.1"/>
    </source>
</evidence>
<dbReference type="UniPathway" id="UPA00665"/>
<evidence type="ECO:0000256" key="1">
    <source>
        <dbReference type="ARBA" id="ARBA00006139"/>
    </source>
</evidence>
<feature type="active site" evidence="9">
    <location>
        <position position="123"/>
    </location>
</feature>
<evidence type="ECO:0000256" key="2">
    <source>
        <dbReference type="ARBA" id="ARBA00022475"/>
    </source>
</evidence>
<dbReference type="GO" id="GO:0005886">
    <property type="term" value="C:plasma membrane"/>
    <property type="evidence" value="ECO:0007669"/>
    <property type="project" value="UniProtKB-SubCell"/>
</dbReference>
<protein>
    <recommendedName>
        <fullName evidence="9">Lipoprotein signal peptidase</fullName>
        <ecNumber evidence="9">3.4.23.36</ecNumber>
    </recommendedName>
    <alternativeName>
        <fullName evidence="9">Prolipoprotein signal peptidase</fullName>
    </alternativeName>
    <alternativeName>
        <fullName evidence="9">Signal peptidase II</fullName>
        <shortName evidence="9">SPase II</shortName>
    </alternativeName>
</protein>
<dbReference type="PRINTS" id="PR00781">
    <property type="entry name" value="LIPOSIGPTASE"/>
</dbReference>
<evidence type="ECO:0000256" key="8">
    <source>
        <dbReference type="ARBA" id="ARBA00023136"/>
    </source>
</evidence>
<evidence type="ECO:0000256" key="5">
    <source>
        <dbReference type="ARBA" id="ARBA00022750"/>
    </source>
</evidence>